<dbReference type="Gene3D" id="3.40.50.2000">
    <property type="entry name" value="Glycogen Phosphorylase B"/>
    <property type="match status" value="1"/>
</dbReference>
<dbReference type="RefSeq" id="WP_376882843.1">
    <property type="nucleotide sequence ID" value="NZ_JBHUHR010000003.1"/>
</dbReference>
<dbReference type="Proteomes" id="UP001597361">
    <property type="component" value="Unassembled WGS sequence"/>
</dbReference>
<evidence type="ECO:0000313" key="1">
    <source>
        <dbReference type="EMBL" id="MFD2033460.1"/>
    </source>
</evidence>
<dbReference type="PANTHER" id="PTHR21015:SF22">
    <property type="entry name" value="GLYCOSYLTRANSFERASE"/>
    <property type="match status" value="1"/>
</dbReference>
<dbReference type="SUPFAM" id="SSF53756">
    <property type="entry name" value="UDP-Glycosyltransferase/glycogen phosphorylase"/>
    <property type="match status" value="1"/>
</dbReference>
<protein>
    <submittedName>
        <fullName evidence="1">Glycosyltransferase family protein</fullName>
    </submittedName>
</protein>
<dbReference type="PANTHER" id="PTHR21015">
    <property type="entry name" value="UDP-N-ACETYLGLUCOSAMINE--N-ACETYLMURAMYL-(PENTAPEPTIDE) PYROPHOSPHORYL-UNDECAPRENOL N-ACETYLGLUCOSAMINE TRANSFERASE 1"/>
    <property type="match status" value="1"/>
</dbReference>
<comment type="caution">
    <text evidence="1">The sequence shown here is derived from an EMBL/GenBank/DDBJ whole genome shotgun (WGS) entry which is preliminary data.</text>
</comment>
<keyword evidence="2" id="KW-1185">Reference proteome</keyword>
<gene>
    <name evidence="1" type="ORF">ACFSKL_01600</name>
</gene>
<dbReference type="Pfam" id="PF13528">
    <property type="entry name" value="Glyco_trans_1_3"/>
    <property type="match status" value="1"/>
</dbReference>
<sequence>MKFLFIVQGEGRGHMTQAVALSQILEGMGHEVAATCIGKSKRRNIPEFVIKNLKSPVHSIESPNFVSDKNNRKILLGKSILLNLSKFPVFLKSLRNIDEVVKHHNPDVIINFYDILGGLYNLLYRPQASCWAIGHQYLIDHPDFPFAKSHGLEKLLFKINTKITSMGTDRIFALSFRPLASNTFSKVRIVPPILRKDIFELNPSEGDFILSYMVNPGYGEEVVKFAKRHPNIKIEAFWDKKGVGKTHHALPNLTFHQVDDQLFLSKMASCKGLLSTAGFESICEAMYLGKPVMMVPVAGQYEQACNALDAIKSGAGISNKNFDFKFFHDYLSASLFQPSQMDTWAKMTIGIMEEEIGMLQNVKKRNVNYGNQLGHEYQTFHFNLPKKS</sequence>
<organism evidence="1 2">
    <name type="scientific">Belliella marina</name>
    <dbReference type="NCBI Taxonomy" id="1644146"/>
    <lineage>
        <taxon>Bacteria</taxon>
        <taxon>Pseudomonadati</taxon>
        <taxon>Bacteroidota</taxon>
        <taxon>Cytophagia</taxon>
        <taxon>Cytophagales</taxon>
        <taxon>Cyclobacteriaceae</taxon>
        <taxon>Belliella</taxon>
    </lineage>
</organism>
<accession>A0ABW4VHI6</accession>
<proteinExistence type="predicted"/>
<evidence type="ECO:0000313" key="2">
    <source>
        <dbReference type="Proteomes" id="UP001597361"/>
    </source>
</evidence>
<reference evidence="2" key="1">
    <citation type="journal article" date="2019" name="Int. J. Syst. Evol. Microbiol.">
        <title>The Global Catalogue of Microorganisms (GCM) 10K type strain sequencing project: providing services to taxonomists for standard genome sequencing and annotation.</title>
        <authorList>
            <consortium name="The Broad Institute Genomics Platform"/>
            <consortium name="The Broad Institute Genome Sequencing Center for Infectious Disease"/>
            <person name="Wu L."/>
            <person name="Ma J."/>
        </authorList>
    </citation>
    <scope>NUCLEOTIDE SEQUENCE [LARGE SCALE GENOMIC DNA]</scope>
    <source>
        <strain evidence="2">CGMCC 1.15180</strain>
    </source>
</reference>
<dbReference type="EMBL" id="JBHUHR010000003">
    <property type="protein sequence ID" value="MFD2033460.1"/>
    <property type="molecule type" value="Genomic_DNA"/>
</dbReference>
<name>A0ABW4VHI6_9BACT</name>